<organism evidence="2 3">
    <name type="scientific">Toxocara canis</name>
    <name type="common">Canine roundworm</name>
    <dbReference type="NCBI Taxonomy" id="6265"/>
    <lineage>
        <taxon>Eukaryota</taxon>
        <taxon>Metazoa</taxon>
        <taxon>Ecdysozoa</taxon>
        <taxon>Nematoda</taxon>
        <taxon>Chromadorea</taxon>
        <taxon>Rhabditida</taxon>
        <taxon>Spirurina</taxon>
        <taxon>Ascaridomorpha</taxon>
        <taxon>Ascaridoidea</taxon>
        <taxon>Toxocaridae</taxon>
        <taxon>Toxocara</taxon>
    </lineage>
</organism>
<dbReference type="AlphaFoldDB" id="A0A183UJJ3"/>
<reference evidence="1 2" key="2">
    <citation type="submission" date="2018-11" db="EMBL/GenBank/DDBJ databases">
        <authorList>
            <consortium name="Pathogen Informatics"/>
        </authorList>
    </citation>
    <scope>NUCLEOTIDE SEQUENCE [LARGE SCALE GENOMIC DNA]</scope>
</reference>
<evidence type="ECO:0000313" key="3">
    <source>
        <dbReference type="WBParaSite" id="TCNE_0000866301-mRNA-1"/>
    </source>
</evidence>
<dbReference type="EMBL" id="UYWY01019966">
    <property type="protein sequence ID" value="VDM39981.1"/>
    <property type="molecule type" value="Genomic_DNA"/>
</dbReference>
<accession>A0A183UJJ3</accession>
<protein>
    <submittedName>
        <fullName evidence="1 3">Uncharacterized protein</fullName>
    </submittedName>
</protein>
<sequence length="194" mass="20791">MCGEEEKFAFLVPSMQAAICLLFSAVRSSSDDIIACAEHALFHVLRCDPKMLYGYLGAVERVVDGNSESVVEGDISPLMLAAPPSSGDYLSPVSSPYPSAVCLQSLTSASTYTTPDHHSRASDDSGFNSGFSSPAAFLDIKAPGGGAAAQCSRRQMRRGGATRVLATSRHPFELFDNGVIAMFHPSEEEFLHYF</sequence>
<proteinExistence type="predicted"/>
<keyword evidence="2" id="KW-1185">Reference proteome</keyword>
<gene>
    <name evidence="1" type="ORF">TCNE_LOCUS8660</name>
</gene>
<name>A0A183UJJ3_TOXCA</name>
<evidence type="ECO:0000313" key="1">
    <source>
        <dbReference type="EMBL" id="VDM39981.1"/>
    </source>
</evidence>
<evidence type="ECO:0000313" key="2">
    <source>
        <dbReference type="Proteomes" id="UP000050794"/>
    </source>
</evidence>
<dbReference type="Proteomes" id="UP000050794">
    <property type="component" value="Unassembled WGS sequence"/>
</dbReference>
<reference evidence="3" key="1">
    <citation type="submission" date="2016-06" db="UniProtKB">
        <authorList>
            <consortium name="WormBaseParasite"/>
        </authorList>
    </citation>
    <scope>IDENTIFICATION</scope>
</reference>
<dbReference type="WBParaSite" id="TCNE_0000866301-mRNA-1">
    <property type="protein sequence ID" value="TCNE_0000866301-mRNA-1"/>
    <property type="gene ID" value="TCNE_0000866301"/>
</dbReference>